<accession>A0AAV6Z024</accession>
<organism evidence="3 4">
    <name type="scientific">Engystomops pustulosus</name>
    <name type="common">Tungara frog</name>
    <name type="synonym">Physalaemus pustulosus</name>
    <dbReference type="NCBI Taxonomy" id="76066"/>
    <lineage>
        <taxon>Eukaryota</taxon>
        <taxon>Metazoa</taxon>
        <taxon>Chordata</taxon>
        <taxon>Craniata</taxon>
        <taxon>Vertebrata</taxon>
        <taxon>Euteleostomi</taxon>
        <taxon>Amphibia</taxon>
        <taxon>Batrachia</taxon>
        <taxon>Anura</taxon>
        <taxon>Neobatrachia</taxon>
        <taxon>Hyloidea</taxon>
        <taxon>Leptodactylidae</taxon>
        <taxon>Leiuperinae</taxon>
        <taxon>Engystomops</taxon>
    </lineage>
</organism>
<feature type="compositionally biased region" description="Polar residues" evidence="1">
    <location>
        <begin position="217"/>
        <end position="226"/>
    </location>
</feature>
<name>A0AAV6Z024_ENGPU</name>
<dbReference type="CDD" id="cd08321">
    <property type="entry name" value="Pyrin_ASC-like"/>
    <property type="match status" value="1"/>
</dbReference>
<feature type="compositionally biased region" description="Basic and acidic residues" evidence="1">
    <location>
        <begin position="347"/>
        <end position="369"/>
    </location>
</feature>
<dbReference type="PROSITE" id="PS50824">
    <property type="entry name" value="DAPIN"/>
    <property type="match status" value="1"/>
</dbReference>
<proteinExistence type="predicted"/>
<feature type="region of interest" description="Disordered" evidence="1">
    <location>
        <begin position="217"/>
        <end position="419"/>
    </location>
</feature>
<evidence type="ECO:0000313" key="3">
    <source>
        <dbReference type="EMBL" id="KAG8541480.1"/>
    </source>
</evidence>
<dbReference type="InterPro" id="IPR004020">
    <property type="entry name" value="DAPIN"/>
</dbReference>
<evidence type="ECO:0000256" key="1">
    <source>
        <dbReference type="SAM" id="MobiDB-lite"/>
    </source>
</evidence>
<dbReference type="InterPro" id="IPR011029">
    <property type="entry name" value="DEATH-like_dom_sf"/>
</dbReference>
<feature type="compositionally biased region" description="Basic and acidic residues" evidence="1">
    <location>
        <begin position="278"/>
        <end position="301"/>
    </location>
</feature>
<dbReference type="Pfam" id="PF02758">
    <property type="entry name" value="PYRIN"/>
    <property type="match status" value="1"/>
</dbReference>
<evidence type="ECO:0000313" key="4">
    <source>
        <dbReference type="Proteomes" id="UP000824782"/>
    </source>
</evidence>
<dbReference type="EMBL" id="WNYA01007452">
    <property type="protein sequence ID" value="KAG8541480.1"/>
    <property type="molecule type" value="Genomic_DNA"/>
</dbReference>
<feature type="compositionally biased region" description="Basic and acidic residues" evidence="1">
    <location>
        <begin position="384"/>
        <end position="399"/>
    </location>
</feature>
<comment type="caution">
    <text evidence="3">The sequence shown here is derived from an EMBL/GenBank/DDBJ whole genome shotgun (WGS) entry which is preliminary data.</text>
</comment>
<feature type="compositionally biased region" description="Basic and acidic residues" evidence="1">
    <location>
        <begin position="233"/>
        <end position="262"/>
    </location>
</feature>
<dbReference type="AlphaFoldDB" id="A0AAV6Z024"/>
<feature type="compositionally biased region" description="Low complexity" evidence="1">
    <location>
        <begin position="402"/>
        <end position="419"/>
    </location>
</feature>
<protein>
    <recommendedName>
        <fullName evidence="2">Pyrin domain-containing protein</fullName>
    </recommendedName>
</protein>
<evidence type="ECO:0000259" key="2">
    <source>
        <dbReference type="PROSITE" id="PS50824"/>
    </source>
</evidence>
<sequence length="419" mass="47001">MAVSHQEHILSVLQELEKESFKKFKTFLRDEEFLKMHGYSSIPRGHLEDKDYIDVVDCLISHYARDKALKVTGIVLEKIQQKELAERLRDFRTCNNNNPKNTQNTIQILVKHLNRLPRAKVGAFIVAFCSLEAPRGYNQIRKEELEGKTPMQIVKTIINSYTSRYGRAKVRQTLKDINENQIRVDLEKELRGARRTSDGQVGGTDQKLEDEVEITSRLSVITQPTGGATGCELGERPQPGEDFTPKRGRKPKTESKVAEKSNVETSGGAADLIEDTEEQRAEDVTPKRAENKRKQENKQPKCDPGAGDGQIAADQKREDEEEEIAVITQPTGGATGCELGKSPQQGEETKPKRGRKPKTESEAAEKSNEETSGGASDLIEDTEEQRAEDVTPKRAENKKNVNKNNQNVVNNGKNNRLDQ</sequence>
<gene>
    <name evidence="3" type="ORF">GDO81_028938</name>
</gene>
<reference evidence="3" key="1">
    <citation type="thesis" date="2020" institute="ProQuest LLC" country="789 East Eisenhower Parkway, Ann Arbor, MI, USA">
        <title>Comparative Genomics and Chromosome Evolution.</title>
        <authorList>
            <person name="Mudd A.B."/>
        </authorList>
    </citation>
    <scope>NUCLEOTIDE SEQUENCE</scope>
    <source>
        <strain evidence="3">237g6f4</strain>
        <tissue evidence="3">Blood</tissue>
    </source>
</reference>
<dbReference type="Gene3D" id="1.10.533.10">
    <property type="entry name" value="Death Domain, Fas"/>
    <property type="match status" value="2"/>
</dbReference>
<dbReference type="SUPFAM" id="SSF47986">
    <property type="entry name" value="DEATH domain"/>
    <property type="match status" value="2"/>
</dbReference>
<feature type="domain" description="Pyrin" evidence="2">
    <location>
        <begin position="1"/>
        <end position="90"/>
    </location>
</feature>
<dbReference type="SMART" id="SM01289">
    <property type="entry name" value="PYRIN"/>
    <property type="match status" value="2"/>
</dbReference>
<dbReference type="Proteomes" id="UP000824782">
    <property type="component" value="Unassembled WGS sequence"/>
</dbReference>
<keyword evidence="4" id="KW-1185">Reference proteome</keyword>